<name>A0ABW1UMN1_9LACO</name>
<dbReference type="PANTHER" id="PTHR47129:SF1">
    <property type="entry name" value="NMRA-LIKE DOMAIN-CONTAINING PROTEIN"/>
    <property type="match status" value="1"/>
</dbReference>
<evidence type="ECO:0000313" key="2">
    <source>
        <dbReference type="EMBL" id="MFC6314936.1"/>
    </source>
</evidence>
<dbReference type="SUPFAM" id="SSF51735">
    <property type="entry name" value="NAD(P)-binding Rossmann-fold domains"/>
    <property type="match status" value="1"/>
</dbReference>
<evidence type="ECO:0000313" key="3">
    <source>
        <dbReference type="Proteomes" id="UP001596310"/>
    </source>
</evidence>
<dbReference type="Gene3D" id="3.90.25.10">
    <property type="entry name" value="UDP-galactose 4-epimerase, domain 1"/>
    <property type="match status" value="1"/>
</dbReference>
<dbReference type="Gene3D" id="3.40.50.720">
    <property type="entry name" value="NAD(P)-binding Rossmann-like Domain"/>
    <property type="match status" value="1"/>
</dbReference>
<comment type="caution">
    <text evidence="2">The sequence shown here is derived from an EMBL/GenBank/DDBJ whole genome shotgun (WGS) entry which is preliminary data.</text>
</comment>
<keyword evidence="3" id="KW-1185">Reference proteome</keyword>
<dbReference type="EMBL" id="JBHSSM010000015">
    <property type="protein sequence ID" value="MFC6314936.1"/>
    <property type="molecule type" value="Genomic_DNA"/>
</dbReference>
<protein>
    <submittedName>
        <fullName evidence="2">NAD(P)H-binding protein</fullName>
    </submittedName>
</protein>
<dbReference type="RefSeq" id="WP_125595719.1">
    <property type="nucleotide sequence ID" value="NZ_JBHSSM010000015.1"/>
</dbReference>
<proteinExistence type="predicted"/>
<dbReference type="Pfam" id="PF05368">
    <property type="entry name" value="NmrA"/>
    <property type="match status" value="1"/>
</dbReference>
<sequence length="293" mass="31514">MKSTLQKYLVTGATGHLGQQVVADLVATVGPAQVTAAVHTVAKARTLQAQGVNLAALDYADVAGMTQAFSGQDVVVYIPSKTYDLQRRINEFENSLQALQAAQVPSVIFVSFYADQENDPFTMAPYYAYVPRRLAGSGLHYAIIKNSLYADPLVPYLPELIQRQALIYPVGQQAMAFISQADSAAAIAALATKPQLRDAGQVYTVTQEESLTMPELGRIMTAVTGHSIGYQPVTGAQFQEIYAAEGDGAELASMYAAAALGLFDIVTADFAKITGRQPENMRAFLSRSYPESD</sequence>
<dbReference type="InterPro" id="IPR008030">
    <property type="entry name" value="NmrA-like"/>
</dbReference>
<evidence type="ECO:0000259" key="1">
    <source>
        <dbReference type="Pfam" id="PF05368"/>
    </source>
</evidence>
<accession>A0ABW1UMN1</accession>
<organism evidence="2 3">
    <name type="scientific">Lapidilactobacillus achengensis</name>
    <dbReference type="NCBI Taxonomy" id="2486000"/>
    <lineage>
        <taxon>Bacteria</taxon>
        <taxon>Bacillati</taxon>
        <taxon>Bacillota</taxon>
        <taxon>Bacilli</taxon>
        <taxon>Lactobacillales</taxon>
        <taxon>Lactobacillaceae</taxon>
        <taxon>Lapidilactobacillus</taxon>
    </lineage>
</organism>
<dbReference type="Proteomes" id="UP001596310">
    <property type="component" value="Unassembled WGS sequence"/>
</dbReference>
<dbReference type="InterPro" id="IPR052718">
    <property type="entry name" value="NmrA-type_oxidoreductase"/>
</dbReference>
<dbReference type="InterPro" id="IPR036291">
    <property type="entry name" value="NAD(P)-bd_dom_sf"/>
</dbReference>
<gene>
    <name evidence="2" type="ORF">ACFQHW_05045</name>
</gene>
<feature type="domain" description="NmrA-like" evidence="1">
    <location>
        <begin position="7"/>
        <end position="256"/>
    </location>
</feature>
<reference evidence="3" key="1">
    <citation type="journal article" date="2019" name="Int. J. Syst. Evol. Microbiol.">
        <title>The Global Catalogue of Microorganisms (GCM) 10K type strain sequencing project: providing services to taxonomists for standard genome sequencing and annotation.</title>
        <authorList>
            <consortium name="The Broad Institute Genomics Platform"/>
            <consortium name="The Broad Institute Genome Sequencing Center for Infectious Disease"/>
            <person name="Wu L."/>
            <person name="Ma J."/>
        </authorList>
    </citation>
    <scope>NUCLEOTIDE SEQUENCE [LARGE SCALE GENOMIC DNA]</scope>
    <source>
        <strain evidence="3">CCM 8897</strain>
    </source>
</reference>
<dbReference type="PANTHER" id="PTHR47129">
    <property type="entry name" value="QUINONE OXIDOREDUCTASE 2"/>
    <property type="match status" value="1"/>
</dbReference>